<reference evidence="3 4" key="1">
    <citation type="submission" date="2022-10" db="EMBL/GenBank/DDBJ databases">
        <title>Draft genome assembly of moderately radiation resistant bacterium Metabacillus halosaccharovorans.</title>
        <authorList>
            <person name="Pal S."/>
            <person name="Gopinathan A."/>
        </authorList>
    </citation>
    <scope>NUCLEOTIDE SEQUENCE [LARGE SCALE GENOMIC DNA]</scope>
    <source>
        <strain evidence="3 4">VITHBRA001</strain>
    </source>
</reference>
<evidence type="ECO:0000259" key="2">
    <source>
        <dbReference type="Pfam" id="PF03703"/>
    </source>
</evidence>
<evidence type="ECO:0000313" key="4">
    <source>
        <dbReference type="Proteomes" id="UP001526147"/>
    </source>
</evidence>
<dbReference type="Proteomes" id="UP001526147">
    <property type="component" value="Unassembled WGS sequence"/>
</dbReference>
<dbReference type="RefSeq" id="WP_264142412.1">
    <property type="nucleotide sequence ID" value="NZ_JAOYEY010000033.1"/>
</dbReference>
<keyword evidence="4" id="KW-1185">Reference proteome</keyword>
<dbReference type="PANTHER" id="PTHR34473:SF2">
    <property type="entry name" value="UPF0699 TRANSMEMBRANE PROTEIN YDBT"/>
    <property type="match status" value="1"/>
</dbReference>
<proteinExistence type="predicted"/>
<gene>
    <name evidence="3" type="ORF">OIH86_08355</name>
</gene>
<feature type="domain" description="YdbS-like PH" evidence="2">
    <location>
        <begin position="79"/>
        <end position="154"/>
    </location>
</feature>
<keyword evidence="1" id="KW-1133">Transmembrane helix</keyword>
<dbReference type="EMBL" id="JAOYEY010000033">
    <property type="protein sequence ID" value="MCV9885663.1"/>
    <property type="molecule type" value="Genomic_DNA"/>
</dbReference>
<organism evidence="3 4">
    <name type="scientific">Metabacillus halosaccharovorans</name>
    <dbReference type="NCBI Taxonomy" id="930124"/>
    <lineage>
        <taxon>Bacteria</taxon>
        <taxon>Bacillati</taxon>
        <taxon>Bacillota</taxon>
        <taxon>Bacilli</taxon>
        <taxon>Bacillales</taxon>
        <taxon>Bacillaceae</taxon>
        <taxon>Metabacillus</taxon>
    </lineage>
</organism>
<dbReference type="PANTHER" id="PTHR34473">
    <property type="entry name" value="UPF0699 TRANSMEMBRANE PROTEIN YDBS"/>
    <property type="match status" value="1"/>
</dbReference>
<feature type="transmembrane region" description="Helical" evidence="1">
    <location>
        <begin position="47"/>
        <end position="72"/>
    </location>
</feature>
<sequence>MYININEPKREISPEAVKVWRMSNTIGHIIALVIIAILYICSERFDWYGWVSIVLYCLGGLAILSGIYSILIEPIYLQRTWRYEIDQEFIQLKHGRWNQQHILIPMEKVEYVRTEQGPIMRRHKLYNIEVGTTTSNHVIPAIPAEEANLLKAQIATFAKIKEPENGEGEKEHATNI</sequence>
<comment type="caution">
    <text evidence="3">The sequence shown here is derived from an EMBL/GenBank/DDBJ whole genome shotgun (WGS) entry which is preliminary data.</text>
</comment>
<evidence type="ECO:0000313" key="3">
    <source>
        <dbReference type="EMBL" id="MCV9885663.1"/>
    </source>
</evidence>
<keyword evidence="1" id="KW-0812">Transmembrane</keyword>
<keyword evidence="1" id="KW-0472">Membrane</keyword>
<accession>A0ABT3DF26</accession>
<protein>
    <submittedName>
        <fullName evidence="3">PH domain-containing protein</fullName>
    </submittedName>
</protein>
<name>A0ABT3DF26_9BACI</name>
<dbReference type="Pfam" id="PF03703">
    <property type="entry name" value="bPH_2"/>
    <property type="match status" value="1"/>
</dbReference>
<evidence type="ECO:0000256" key="1">
    <source>
        <dbReference type="SAM" id="Phobius"/>
    </source>
</evidence>
<dbReference type="InterPro" id="IPR005182">
    <property type="entry name" value="YdbS-like_PH"/>
</dbReference>
<feature type="transmembrane region" description="Helical" evidence="1">
    <location>
        <begin position="21"/>
        <end position="41"/>
    </location>
</feature>